<feature type="transmembrane region" description="Helical" evidence="6">
    <location>
        <begin position="101"/>
        <end position="119"/>
    </location>
</feature>
<dbReference type="Proteomes" id="UP000230776">
    <property type="component" value="Unassembled WGS sequence"/>
</dbReference>
<dbReference type="InterPro" id="IPR051401">
    <property type="entry name" value="GtrA_CellWall_Glycosyl"/>
</dbReference>
<evidence type="ECO:0000256" key="3">
    <source>
        <dbReference type="ARBA" id="ARBA00022692"/>
    </source>
</evidence>
<dbReference type="PANTHER" id="PTHR38459:SF1">
    <property type="entry name" value="PROPHAGE BACTOPRENOL-LINKED GLUCOSE TRANSLOCASE HOMOLOG"/>
    <property type="match status" value="1"/>
</dbReference>
<dbReference type="EMBL" id="PFAG01000014">
    <property type="protein sequence ID" value="PIR98479.1"/>
    <property type="molecule type" value="Genomic_DNA"/>
</dbReference>
<evidence type="ECO:0000256" key="5">
    <source>
        <dbReference type="ARBA" id="ARBA00023136"/>
    </source>
</evidence>
<feature type="transmembrane region" description="Helical" evidence="6">
    <location>
        <begin position="42"/>
        <end position="60"/>
    </location>
</feature>
<evidence type="ECO:0000256" key="6">
    <source>
        <dbReference type="SAM" id="Phobius"/>
    </source>
</evidence>
<dbReference type="Pfam" id="PF04138">
    <property type="entry name" value="GtrA_DPMS_TM"/>
    <property type="match status" value="1"/>
</dbReference>
<evidence type="ECO:0000256" key="1">
    <source>
        <dbReference type="ARBA" id="ARBA00004141"/>
    </source>
</evidence>
<sequence length="200" mass="21762">MKLNNIQIALIASLLVGLLTIPTINNLPLPEAIKSFGTFKVAISLGLLTLIGYLVAEVLSKWVAIFKELGRFAVVGVLNTVLDFAIFNLLISSFAISEGPLASLFKGVSFIVAVINSYYWNKYWTFDSHKVVKGKEFIQFIIISLVGFGINVGTFSLVANLIGAPENIDPTTWANIGALVGTFAGLAWNFIGYKLVVFKK</sequence>
<feature type="transmembrane region" description="Helical" evidence="6">
    <location>
        <begin position="72"/>
        <end position="95"/>
    </location>
</feature>
<name>A0A2H0VJD9_9BACT</name>
<evidence type="ECO:0000313" key="9">
    <source>
        <dbReference type="Proteomes" id="UP000230776"/>
    </source>
</evidence>
<gene>
    <name evidence="8" type="ORF">COT88_01480</name>
</gene>
<feature type="domain" description="GtrA/DPMS transmembrane" evidence="7">
    <location>
        <begin position="71"/>
        <end position="198"/>
    </location>
</feature>
<dbReference type="AlphaFoldDB" id="A0A2H0VJD9"/>
<dbReference type="InterPro" id="IPR007267">
    <property type="entry name" value="GtrA_DPMS_TM"/>
</dbReference>
<evidence type="ECO:0000256" key="4">
    <source>
        <dbReference type="ARBA" id="ARBA00022989"/>
    </source>
</evidence>
<dbReference type="GO" id="GO:0000271">
    <property type="term" value="P:polysaccharide biosynthetic process"/>
    <property type="evidence" value="ECO:0007669"/>
    <property type="project" value="InterPro"/>
</dbReference>
<comment type="caution">
    <text evidence="8">The sequence shown here is derived from an EMBL/GenBank/DDBJ whole genome shotgun (WGS) entry which is preliminary data.</text>
</comment>
<evidence type="ECO:0000313" key="8">
    <source>
        <dbReference type="EMBL" id="PIR98479.1"/>
    </source>
</evidence>
<comment type="similarity">
    <text evidence="2">Belongs to the GtrA family.</text>
</comment>
<accession>A0A2H0VJD9</accession>
<dbReference type="GO" id="GO:0005886">
    <property type="term" value="C:plasma membrane"/>
    <property type="evidence" value="ECO:0007669"/>
    <property type="project" value="TreeGrafter"/>
</dbReference>
<comment type="subcellular location">
    <subcellularLocation>
        <location evidence="1">Membrane</location>
        <topology evidence="1">Multi-pass membrane protein</topology>
    </subcellularLocation>
</comment>
<proteinExistence type="inferred from homology"/>
<feature type="transmembrane region" description="Helical" evidence="6">
    <location>
        <begin position="140"/>
        <end position="162"/>
    </location>
</feature>
<keyword evidence="5 6" id="KW-0472">Membrane</keyword>
<protein>
    <recommendedName>
        <fullName evidence="7">GtrA/DPMS transmembrane domain-containing protein</fullName>
    </recommendedName>
</protein>
<evidence type="ECO:0000256" key="2">
    <source>
        <dbReference type="ARBA" id="ARBA00009399"/>
    </source>
</evidence>
<keyword evidence="3 6" id="KW-0812">Transmembrane</keyword>
<organism evidence="8 9">
    <name type="scientific">Candidatus Colwellbacteria bacterium CG10_big_fil_rev_8_21_14_0_10_41_28</name>
    <dbReference type="NCBI Taxonomy" id="1974539"/>
    <lineage>
        <taxon>Bacteria</taxon>
        <taxon>Candidatus Colwelliibacteriota</taxon>
    </lineage>
</organism>
<keyword evidence="4 6" id="KW-1133">Transmembrane helix</keyword>
<dbReference type="PANTHER" id="PTHR38459">
    <property type="entry name" value="PROPHAGE BACTOPRENOL-LINKED GLUCOSE TRANSLOCASE HOMOLOG"/>
    <property type="match status" value="1"/>
</dbReference>
<reference evidence="9" key="1">
    <citation type="submission" date="2017-09" db="EMBL/GenBank/DDBJ databases">
        <title>Depth-based differentiation of microbial function through sediment-hosted aquifers and enrichment of novel symbionts in the deep terrestrial subsurface.</title>
        <authorList>
            <person name="Probst A.J."/>
            <person name="Ladd B."/>
            <person name="Jarett J.K."/>
            <person name="Geller-Mcgrath D.E."/>
            <person name="Sieber C.M.K."/>
            <person name="Emerson J.B."/>
            <person name="Anantharaman K."/>
            <person name="Thomas B.C."/>
            <person name="Malmstrom R."/>
            <person name="Stieglmeier M."/>
            <person name="Klingl A."/>
            <person name="Woyke T."/>
            <person name="Ryan C.M."/>
            <person name="Banfield J.F."/>
        </authorList>
    </citation>
    <scope>NUCLEOTIDE SEQUENCE [LARGE SCALE GENOMIC DNA]</scope>
</reference>
<evidence type="ECO:0000259" key="7">
    <source>
        <dbReference type="Pfam" id="PF04138"/>
    </source>
</evidence>
<feature type="transmembrane region" description="Helical" evidence="6">
    <location>
        <begin position="174"/>
        <end position="196"/>
    </location>
</feature>